<dbReference type="InterPro" id="IPR052347">
    <property type="entry name" value="Isochorismatase_Nicotinamidase"/>
</dbReference>
<comment type="caution">
    <text evidence="9">The sequence shown here is derived from an EMBL/GenBank/DDBJ whole genome shotgun (WGS) entry which is preliminary data.</text>
</comment>
<evidence type="ECO:0000256" key="2">
    <source>
        <dbReference type="ARBA" id="ARBA00022642"/>
    </source>
</evidence>
<evidence type="ECO:0000313" key="10">
    <source>
        <dbReference type="Proteomes" id="UP000241167"/>
    </source>
</evidence>
<name>A0A2P7QGR5_9SPHN</name>
<comment type="similarity">
    <text evidence="1">Belongs to the isochorismatase family.</text>
</comment>
<evidence type="ECO:0000256" key="7">
    <source>
        <dbReference type="ARBA" id="ARBA00043224"/>
    </source>
</evidence>
<evidence type="ECO:0000256" key="1">
    <source>
        <dbReference type="ARBA" id="ARBA00006336"/>
    </source>
</evidence>
<dbReference type="Gene3D" id="3.40.50.850">
    <property type="entry name" value="Isochorismatase-like"/>
    <property type="match status" value="1"/>
</dbReference>
<dbReference type="InterPro" id="IPR000868">
    <property type="entry name" value="Isochorismatase-like_dom"/>
</dbReference>
<protein>
    <recommendedName>
        <fullName evidence="6">nicotinamidase</fullName>
        <ecNumber evidence="6">3.5.1.19</ecNumber>
    </recommendedName>
    <alternativeName>
        <fullName evidence="7">Nicotinamide deamidase</fullName>
    </alternativeName>
</protein>
<dbReference type="OrthoDB" id="9791276at2"/>
<dbReference type="GO" id="GO:0046872">
    <property type="term" value="F:metal ion binding"/>
    <property type="evidence" value="ECO:0007669"/>
    <property type="project" value="UniProtKB-KW"/>
</dbReference>
<evidence type="ECO:0000256" key="4">
    <source>
        <dbReference type="ARBA" id="ARBA00022801"/>
    </source>
</evidence>
<dbReference type="PANTHER" id="PTHR11080">
    <property type="entry name" value="PYRAZINAMIDASE/NICOTINAMIDASE"/>
    <property type="match status" value="1"/>
</dbReference>
<dbReference type="Pfam" id="PF00857">
    <property type="entry name" value="Isochorismatase"/>
    <property type="match status" value="1"/>
</dbReference>
<evidence type="ECO:0000256" key="5">
    <source>
        <dbReference type="ARBA" id="ARBA00037900"/>
    </source>
</evidence>
<organism evidence="9 10">
    <name type="scientific">Allosphingosinicella deserti</name>
    <dbReference type="NCBI Taxonomy" id="2116704"/>
    <lineage>
        <taxon>Bacteria</taxon>
        <taxon>Pseudomonadati</taxon>
        <taxon>Pseudomonadota</taxon>
        <taxon>Alphaproteobacteria</taxon>
        <taxon>Sphingomonadales</taxon>
        <taxon>Sphingomonadaceae</taxon>
        <taxon>Allosphingosinicella</taxon>
    </lineage>
</organism>
<comment type="pathway">
    <text evidence="5">Cofactor biosynthesis; nicotinate biosynthesis; nicotinate from nicotinamide: step 1/1.</text>
</comment>
<accession>A0A2P7QGR5</accession>
<dbReference type="SUPFAM" id="SSF52499">
    <property type="entry name" value="Isochorismatase-like hydrolases"/>
    <property type="match status" value="1"/>
</dbReference>
<dbReference type="RefSeq" id="WP_106515547.1">
    <property type="nucleotide sequence ID" value="NZ_PXYI01000010.1"/>
</dbReference>
<keyword evidence="10" id="KW-1185">Reference proteome</keyword>
<reference evidence="9 10" key="1">
    <citation type="submission" date="2018-03" db="EMBL/GenBank/DDBJ databases">
        <title>The draft genome of Sphingosinicella sp. GL-C-18.</title>
        <authorList>
            <person name="Liu L."/>
            <person name="Li L."/>
            <person name="Liang L."/>
            <person name="Zhang X."/>
            <person name="Wang T."/>
        </authorList>
    </citation>
    <scope>NUCLEOTIDE SEQUENCE [LARGE SCALE GENOMIC DNA]</scope>
    <source>
        <strain evidence="9 10">GL-C-18</strain>
    </source>
</reference>
<sequence>MIDLDVRPTDALVVVDPQNDFCPGGALAVAGGDEIMAGIATLADRFALVVITQDWHPRTHTSFASNHPGGVPFGTAEMPYGNQVLWPDHCVQATAGADFHPALKSAVDRAHLILRKGYNPGVDSYSAFYENDRRTATGLAGYLRDKKVDRCIFVGLAYDFCVAYSALDAVREGFAASIAKNLTRAIAMPAGEGRTTVDEAERQFGEAGVVVI</sequence>
<evidence type="ECO:0000259" key="8">
    <source>
        <dbReference type="Pfam" id="PF00857"/>
    </source>
</evidence>
<dbReference type="PANTHER" id="PTHR11080:SF2">
    <property type="entry name" value="LD05707P"/>
    <property type="match status" value="1"/>
</dbReference>
<keyword evidence="2" id="KW-0662">Pyridine nucleotide biosynthesis</keyword>
<dbReference type="NCBIfam" id="NF008623">
    <property type="entry name" value="PRK11609.1"/>
    <property type="match status" value="1"/>
</dbReference>
<dbReference type="AlphaFoldDB" id="A0A2P7QGR5"/>
<dbReference type="EMBL" id="PXYI01000010">
    <property type="protein sequence ID" value="PSJ37106.1"/>
    <property type="molecule type" value="Genomic_DNA"/>
</dbReference>
<dbReference type="CDD" id="cd01011">
    <property type="entry name" value="nicotinamidase"/>
    <property type="match status" value="1"/>
</dbReference>
<feature type="domain" description="Isochorismatase-like" evidence="8">
    <location>
        <begin position="11"/>
        <end position="185"/>
    </location>
</feature>
<gene>
    <name evidence="9" type="ORF">C7I55_23885</name>
</gene>
<keyword evidence="4" id="KW-0378">Hydrolase</keyword>
<dbReference type="EC" id="3.5.1.19" evidence="6"/>
<evidence type="ECO:0000256" key="6">
    <source>
        <dbReference type="ARBA" id="ARBA00039017"/>
    </source>
</evidence>
<dbReference type="InterPro" id="IPR036380">
    <property type="entry name" value="Isochorismatase-like_sf"/>
</dbReference>
<evidence type="ECO:0000256" key="3">
    <source>
        <dbReference type="ARBA" id="ARBA00022723"/>
    </source>
</evidence>
<keyword evidence="3" id="KW-0479">Metal-binding</keyword>
<dbReference type="GO" id="GO:0008936">
    <property type="term" value="F:nicotinamidase activity"/>
    <property type="evidence" value="ECO:0007669"/>
    <property type="project" value="UniProtKB-EC"/>
</dbReference>
<proteinExistence type="inferred from homology"/>
<evidence type="ECO:0000313" key="9">
    <source>
        <dbReference type="EMBL" id="PSJ37106.1"/>
    </source>
</evidence>
<dbReference type="Proteomes" id="UP000241167">
    <property type="component" value="Unassembled WGS sequence"/>
</dbReference>
<dbReference type="GO" id="GO:0019363">
    <property type="term" value="P:pyridine nucleotide biosynthetic process"/>
    <property type="evidence" value="ECO:0007669"/>
    <property type="project" value="UniProtKB-KW"/>
</dbReference>